<sequence>MRKFCAENPCGGNRKFSGVFFSSKHAGVNQAGRNPALQSLAPPRDATLHPPKESRDAGKTSSRQRHVSRNASSPSPSSPDAKSKRTKKRKKRKTQNIRPIGSPDRLTNQATTSPGQPRRVLLEGGSKSGIERLR</sequence>
<feature type="compositionally biased region" description="Polar residues" evidence="1">
    <location>
        <begin position="105"/>
        <end position="115"/>
    </location>
</feature>
<evidence type="ECO:0000313" key="3">
    <source>
        <dbReference type="Proteomes" id="UP000887013"/>
    </source>
</evidence>
<feature type="compositionally biased region" description="Basic residues" evidence="1">
    <location>
        <begin position="84"/>
        <end position="95"/>
    </location>
</feature>
<dbReference type="EMBL" id="BMAW01123244">
    <property type="protein sequence ID" value="GFU02443.1"/>
    <property type="molecule type" value="Genomic_DNA"/>
</dbReference>
<feature type="region of interest" description="Disordered" evidence="1">
    <location>
        <begin position="29"/>
        <end position="134"/>
    </location>
</feature>
<comment type="caution">
    <text evidence="2">The sequence shown here is derived from an EMBL/GenBank/DDBJ whole genome shotgun (WGS) entry which is preliminary data.</text>
</comment>
<feature type="compositionally biased region" description="Basic and acidic residues" evidence="1">
    <location>
        <begin position="46"/>
        <end position="58"/>
    </location>
</feature>
<evidence type="ECO:0000256" key="1">
    <source>
        <dbReference type="SAM" id="MobiDB-lite"/>
    </source>
</evidence>
<gene>
    <name evidence="2" type="primary">AVEN_25613_1</name>
    <name evidence="2" type="ORF">NPIL_192481</name>
</gene>
<keyword evidence="3" id="KW-1185">Reference proteome</keyword>
<name>A0A8X6Q4V1_NEPPI</name>
<dbReference type="Proteomes" id="UP000887013">
    <property type="component" value="Unassembled WGS sequence"/>
</dbReference>
<protein>
    <submittedName>
        <fullName evidence="2">Uncharacterized protein</fullName>
    </submittedName>
</protein>
<proteinExistence type="predicted"/>
<accession>A0A8X6Q4V1</accession>
<dbReference type="OrthoDB" id="10372881at2759"/>
<organism evidence="2 3">
    <name type="scientific">Nephila pilipes</name>
    <name type="common">Giant wood spider</name>
    <name type="synonym">Nephila maculata</name>
    <dbReference type="NCBI Taxonomy" id="299642"/>
    <lineage>
        <taxon>Eukaryota</taxon>
        <taxon>Metazoa</taxon>
        <taxon>Ecdysozoa</taxon>
        <taxon>Arthropoda</taxon>
        <taxon>Chelicerata</taxon>
        <taxon>Arachnida</taxon>
        <taxon>Araneae</taxon>
        <taxon>Araneomorphae</taxon>
        <taxon>Entelegynae</taxon>
        <taxon>Araneoidea</taxon>
        <taxon>Nephilidae</taxon>
        <taxon>Nephila</taxon>
    </lineage>
</organism>
<dbReference type="AlphaFoldDB" id="A0A8X6Q4V1"/>
<evidence type="ECO:0000313" key="2">
    <source>
        <dbReference type="EMBL" id="GFU02443.1"/>
    </source>
</evidence>
<reference evidence="2" key="1">
    <citation type="submission" date="2020-08" db="EMBL/GenBank/DDBJ databases">
        <title>Multicomponent nature underlies the extraordinary mechanical properties of spider dragline silk.</title>
        <authorList>
            <person name="Kono N."/>
            <person name="Nakamura H."/>
            <person name="Mori M."/>
            <person name="Yoshida Y."/>
            <person name="Ohtoshi R."/>
            <person name="Malay A.D."/>
            <person name="Moran D.A.P."/>
            <person name="Tomita M."/>
            <person name="Numata K."/>
            <person name="Arakawa K."/>
        </authorList>
    </citation>
    <scope>NUCLEOTIDE SEQUENCE</scope>
</reference>